<evidence type="ECO:0000256" key="2">
    <source>
        <dbReference type="ARBA" id="ARBA00004651"/>
    </source>
</evidence>
<comment type="subcellular location">
    <subcellularLocation>
        <location evidence="2">Cell membrane</location>
        <topology evidence="2">Multi-pass membrane protein</topology>
    </subcellularLocation>
</comment>
<keyword evidence="5" id="KW-0597">Phosphoprotein</keyword>
<dbReference type="PANTHER" id="PTHR45528:SF10">
    <property type="entry name" value="METHYL-ACCEPTING CHEMOTAXIS PROTEIN"/>
    <property type="match status" value="1"/>
</dbReference>
<dbReference type="GO" id="GO:0005886">
    <property type="term" value="C:plasma membrane"/>
    <property type="evidence" value="ECO:0007669"/>
    <property type="project" value="UniProtKB-SubCell"/>
</dbReference>
<evidence type="ECO:0000256" key="7">
    <source>
        <dbReference type="ARBA" id="ARBA00022692"/>
    </source>
</evidence>
<evidence type="ECO:0000256" key="10">
    <source>
        <dbReference type="ARBA" id="ARBA00023136"/>
    </source>
</evidence>
<dbReference type="Pfam" id="PF17202">
    <property type="entry name" value="sCache_3_3"/>
    <property type="match status" value="1"/>
</dbReference>
<evidence type="ECO:0000256" key="4">
    <source>
        <dbReference type="ARBA" id="ARBA00022475"/>
    </source>
</evidence>
<organism evidence="13 14">
    <name type="scientific">Desulfosporosinus lacus DSM 15449</name>
    <dbReference type="NCBI Taxonomy" id="1121420"/>
    <lineage>
        <taxon>Bacteria</taxon>
        <taxon>Bacillati</taxon>
        <taxon>Bacillota</taxon>
        <taxon>Clostridia</taxon>
        <taxon>Eubacteriales</taxon>
        <taxon>Desulfitobacteriaceae</taxon>
        <taxon>Desulfosporosinus</taxon>
    </lineage>
</organism>
<keyword evidence="9 11" id="KW-1133">Transmembrane helix</keyword>
<keyword evidence="10 11" id="KW-0472">Membrane</keyword>
<comment type="catalytic activity">
    <reaction evidence="1">
        <text>ATP + protein L-histidine = ADP + protein N-phospho-L-histidine.</text>
        <dbReference type="EC" id="2.7.13.3"/>
    </reaction>
</comment>
<dbReference type="InterPro" id="IPR033463">
    <property type="entry name" value="sCache_3"/>
</dbReference>
<gene>
    <name evidence="13" type="ORF">SAMN02746098_03926</name>
</gene>
<dbReference type="CDD" id="cd06225">
    <property type="entry name" value="HAMP"/>
    <property type="match status" value="1"/>
</dbReference>
<dbReference type="SUPFAM" id="SSF46785">
    <property type="entry name" value="Winged helix' DNA-binding domain"/>
    <property type="match status" value="1"/>
</dbReference>
<dbReference type="Gene3D" id="6.10.340.10">
    <property type="match status" value="1"/>
</dbReference>
<dbReference type="STRING" id="1121420.SAMN02746098_03926"/>
<keyword evidence="4" id="KW-1003">Cell membrane</keyword>
<keyword evidence="7 11" id="KW-0812">Transmembrane</keyword>
<evidence type="ECO:0000256" key="9">
    <source>
        <dbReference type="ARBA" id="ARBA00022989"/>
    </source>
</evidence>
<feature type="domain" description="HAMP" evidence="12">
    <location>
        <begin position="205"/>
        <end position="257"/>
    </location>
</feature>
<evidence type="ECO:0000313" key="14">
    <source>
        <dbReference type="Proteomes" id="UP000183954"/>
    </source>
</evidence>
<keyword evidence="14" id="KW-1185">Reference proteome</keyword>
<sequence>MRSLKHQILILLLGSLFLLAVCFLAVLGWYMKDRVVAATIIKAQTDLTTCGEIIDKTYPGSWSVQEGNLYKGTTKINLNNDLVDYLSRLTGDTVTIFLGDTRVATTVLGSNGERVIGTKVSANVAQTVLQNGQTYIGEANVVGQWHQSGYAPLRAENGNIIGIFYVGISHAYEQEIITRSLITMAVLGLALTILIALLTWFFIQRVIINPLHNIMLGTRDVATGHITQKVKVSGAKEIEELEDAFNQMVEQFQSFTGEINRATSSNRESEPIEIDTGTVTESTQGSEGVIQTAAVTAEHEQKSELDTAWFIAEEELPKGLNQTTLVQITRFLQANRRPLSSEDVAEGVKLTRVTVRRYLEFLEERGVLISKLKYGIGRPVKLFIPS</sequence>
<dbReference type="PROSITE" id="PS50885">
    <property type="entry name" value="HAMP"/>
    <property type="match status" value="1"/>
</dbReference>
<evidence type="ECO:0000256" key="5">
    <source>
        <dbReference type="ARBA" id="ARBA00022553"/>
    </source>
</evidence>
<dbReference type="InterPro" id="IPR036390">
    <property type="entry name" value="WH_DNA-bd_sf"/>
</dbReference>
<dbReference type="Proteomes" id="UP000183954">
    <property type="component" value="Unassembled WGS sequence"/>
</dbReference>
<dbReference type="InterPro" id="IPR050398">
    <property type="entry name" value="HssS/ArlS-like"/>
</dbReference>
<protein>
    <recommendedName>
        <fullName evidence="3">histidine kinase</fullName>
        <ecNumber evidence="3">2.7.13.3</ecNumber>
    </recommendedName>
</protein>
<evidence type="ECO:0000256" key="11">
    <source>
        <dbReference type="SAM" id="Phobius"/>
    </source>
</evidence>
<proteinExistence type="predicted"/>
<dbReference type="RefSeq" id="WP_073031457.1">
    <property type="nucleotide sequence ID" value="NZ_FQXJ01000016.1"/>
</dbReference>
<dbReference type="PANTHER" id="PTHR45528">
    <property type="entry name" value="SENSOR HISTIDINE KINASE CPXA"/>
    <property type="match status" value="1"/>
</dbReference>
<name>A0A1M6A984_9FIRM</name>
<keyword evidence="6" id="KW-0808">Transferase</keyword>
<dbReference type="GO" id="GO:0000155">
    <property type="term" value="F:phosphorelay sensor kinase activity"/>
    <property type="evidence" value="ECO:0007669"/>
    <property type="project" value="TreeGrafter"/>
</dbReference>
<dbReference type="SMART" id="SM00304">
    <property type="entry name" value="HAMP"/>
    <property type="match status" value="1"/>
</dbReference>
<dbReference type="InterPro" id="IPR003660">
    <property type="entry name" value="HAMP_dom"/>
</dbReference>
<dbReference type="EC" id="2.7.13.3" evidence="3"/>
<accession>A0A1M6A984</accession>
<dbReference type="OrthoDB" id="9814363at2"/>
<feature type="transmembrane region" description="Helical" evidence="11">
    <location>
        <begin position="181"/>
        <end position="203"/>
    </location>
</feature>
<dbReference type="Pfam" id="PF00672">
    <property type="entry name" value="HAMP"/>
    <property type="match status" value="1"/>
</dbReference>
<dbReference type="SUPFAM" id="SSF158472">
    <property type="entry name" value="HAMP domain-like"/>
    <property type="match status" value="1"/>
</dbReference>
<evidence type="ECO:0000256" key="6">
    <source>
        <dbReference type="ARBA" id="ARBA00022679"/>
    </source>
</evidence>
<evidence type="ECO:0000256" key="3">
    <source>
        <dbReference type="ARBA" id="ARBA00012438"/>
    </source>
</evidence>
<dbReference type="EMBL" id="FQXJ01000016">
    <property type="protein sequence ID" value="SHI32693.1"/>
    <property type="molecule type" value="Genomic_DNA"/>
</dbReference>
<evidence type="ECO:0000256" key="8">
    <source>
        <dbReference type="ARBA" id="ARBA00022777"/>
    </source>
</evidence>
<evidence type="ECO:0000313" key="13">
    <source>
        <dbReference type="EMBL" id="SHI32693.1"/>
    </source>
</evidence>
<keyword evidence="8" id="KW-0418">Kinase</keyword>
<dbReference type="SUPFAM" id="SSF103190">
    <property type="entry name" value="Sensory domain-like"/>
    <property type="match status" value="1"/>
</dbReference>
<dbReference type="InterPro" id="IPR036388">
    <property type="entry name" value="WH-like_DNA-bd_sf"/>
</dbReference>
<dbReference type="InterPro" id="IPR029151">
    <property type="entry name" value="Sensor-like_sf"/>
</dbReference>
<evidence type="ECO:0000256" key="1">
    <source>
        <dbReference type="ARBA" id="ARBA00000085"/>
    </source>
</evidence>
<reference evidence="14" key="1">
    <citation type="submission" date="2016-11" db="EMBL/GenBank/DDBJ databases">
        <authorList>
            <person name="Varghese N."/>
            <person name="Submissions S."/>
        </authorList>
    </citation>
    <scope>NUCLEOTIDE SEQUENCE [LARGE SCALE GENOMIC DNA]</scope>
    <source>
        <strain evidence="14">DSM 15449</strain>
    </source>
</reference>
<dbReference type="Gene3D" id="1.10.10.10">
    <property type="entry name" value="Winged helix-like DNA-binding domain superfamily/Winged helix DNA-binding domain"/>
    <property type="match status" value="1"/>
</dbReference>
<evidence type="ECO:0000259" key="12">
    <source>
        <dbReference type="PROSITE" id="PS50885"/>
    </source>
</evidence>
<dbReference type="AlphaFoldDB" id="A0A1M6A984"/>